<proteinExistence type="predicted"/>
<evidence type="ECO:0000313" key="1">
    <source>
        <dbReference type="Proteomes" id="UP001652625"/>
    </source>
</evidence>
<name>A0ABM4DAS8_HYDVU</name>
<sequence>MYFKKKHLVAKNLSEQEVVVENVCKVNDVKCGPYPCFNKKRLFKIQDLTMDVKAHFVKIKVLKANQETEWTEKSLIENQGCISLSDNHYICPYHRFNLGIGWVPPRRCCHPIYEL</sequence>
<dbReference type="RefSeq" id="XP_065671466.1">
    <property type="nucleotide sequence ID" value="XM_065815394.1"/>
</dbReference>
<dbReference type="GeneID" id="136089415"/>
<dbReference type="Proteomes" id="UP001652625">
    <property type="component" value="Chromosome 13"/>
</dbReference>
<reference evidence="2" key="1">
    <citation type="submission" date="2025-08" db="UniProtKB">
        <authorList>
            <consortium name="RefSeq"/>
        </authorList>
    </citation>
    <scope>IDENTIFICATION</scope>
</reference>
<protein>
    <submittedName>
        <fullName evidence="2">Uncharacterized protein LOC136089415</fullName>
    </submittedName>
</protein>
<keyword evidence="1" id="KW-1185">Reference proteome</keyword>
<evidence type="ECO:0000313" key="2">
    <source>
        <dbReference type="RefSeq" id="XP_065671466.1"/>
    </source>
</evidence>
<accession>A0ABM4DAS8</accession>
<organism evidence="1 2">
    <name type="scientific">Hydra vulgaris</name>
    <name type="common">Hydra</name>
    <name type="synonym">Hydra attenuata</name>
    <dbReference type="NCBI Taxonomy" id="6087"/>
    <lineage>
        <taxon>Eukaryota</taxon>
        <taxon>Metazoa</taxon>
        <taxon>Cnidaria</taxon>
        <taxon>Hydrozoa</taxon>
        <taxon>Hydroidolina</taxon>
        <taxon>Anthoathecata</taxon>
        <taxon>Aplanulata</taxon>
        <taxon>Hydridae</taxon>
        <taxon>Hydra</taxon>
    </lineage>
</organism>
<gene>
    <name evidence="2" type="primary">LOC136089415</name>
</gene>